<comment type="caution">
    <text evidence="1">The sequence shown here is derived from an EMBL/GenBank/DDBJ whole genome shotgun (WGS) entry which is preliminary data.</text>
</comment>
<dbReference type="RefSeq" id="WP_005782884.1">
    <property type="nucleotide sequence ID" value="NZ_CAXSXC010000010.1"/>
</dbReference>
<dbReference type="Proteomes" id="UP001079672">
    <property type="component" value="Unassembled WGS sequence"/>
</dbReference>
<protein>
    <submittedName>
        <fullName evidence="1">Uncharacterized protein</fullName>
    </submittedName>
</protein>
<proteinExistence type="predicted"/>
<dbReference type="EMBL" id="JAPTZU010000014">
    <property type="protein sequence ID" value="MCZ2689509.1"/>
    <property type="molecule type" value="Genomic_DNA"/>
</dbReference>
<gene>
    <name evidence="1" type="ORF">O1433_18585</name>
</gene>
<sequence length="170" mass="19560">MEYGVKQLNKKNITNMLGIKLIIAILFVIIALLSIFFVIIRAIKNNKNWKIIEPELIKKVQKSTGQEIIHTMTLNASDSTDFSNGKGFLLWIAFTSDYTAFINKSYIADSGNGHVYLSRRMDTSMKRLEKRFMELEFRNKESAEILKLDVLVRPKDIEILSAFIPNKKSL</sequence>
<evidence type="ECO:0000313" key="2">
    <source>
        <dbReference type="Proteomes" id="UP001079672"/>
    </source>
</evidence>
<reference evidence="1" key="1">
    <citation type="submission" date="2022-12" db="EMBL/GenBank/DDBJ databases">
        <title>Development of a Multilocus Sequence Typing Scheme for Bacteroides fragilis Based on Whole Genome Sequencing Data and Clinical Application.</title>
        <authorList>
            <person name="Nielsen F.D."/>
            <person name="Justesen U.S."/>
        </authorList>
    </citation>
    <scope>NUCLEOTIDE SEQUENCE</scope>
    <source>
        <strain evidence="1">BF_AM_ODE_DK_2015_4</strain>
    </source>
</reference>
<name>A0A9Q4P8Y0_BACFG</name>
<accession>A0A9Q4P8Y0</accession>
<evidence type="ECO:0000313" key="1">
    <source>
        <dbReference type="EMBL" id="MCZ2689509.1"/>
    </source>
</evidence>
<dbReference type="AlphaFoldDB" id="A0A9Q4P8Y0"/>
<organism evidence="1 2">
    <name type="scientific">Bacteroides fragilis</name>
    <dbReference type="NCBI Taxonomy" id="817"/>
    <lineage>
        <taxon>Bacteria</taxon>
        <taxon>Pseudomonadati</taxon>
        <taxon>Bacteroidota</taxon>
        <taxon>Bacteroidia</taxon>
        <taxon>Bacteroidales</taxon>
        <taxon>Bacteroidaceae</taxon>
        <taxon>Bacteroides</taxon>
    </lineage>
</organism>